<dbReference type="EMBL" id="CAJNOL010000404">
    <property type="protein sequence ID" value="CAF1049222.1"/>
    <property type="molecule type" value="Genomic_DNA"/>
</dbReference>
<organism evidence="2 3">
    <name type="scientific">Rotaria sordida</name>
    <dbReference type="NCBI Taxonomy" id="392033"/>
    <lineage>
        <taxon>Eukaryota</taxon>
        <taxon>Metazoa</taxon>
        <taxon>Spiralia</taxon>
        <taxon>Gnathifera</taxon>
        <taxon>Rotifera</taxon>
        <taxon>Eurotatoria</taxon>
        <taxon>Bdelloidea</taxon>
        <taxon>Philodinida</taxon>
        <taxon>Philodinidae</taxon>
        <taxon>Rotaria</taxon>
    </lineage>
</organism>
<dbReference type="AlphaFoldDB" id="A0A814KAH6"/>
<gene>
    <name evidence="2" type="ORF">JXQ802_LOCUS16564</name>
</gene>
<feature type="transmembrane region" description="Helical" evidence="1">
    <location>
        <begin position="233"/>
        <end position="261"/>
    </location>
</feature>
<protein>
    <submittedName>
        <fullName evidence="2">Uncharacterized protein</fullName>
    </submittedName>
</protein>
<evidence type="ECO:0000256" key="1">
    <source>
        <dbReference type="SAM" id="Phobius"/>
    </source>
</evidence>
<reference evidence="2" key="1">
    <citation type="submission" date="2021-02" db="EMBL/GenBank/DDBJ databases">
        <authorList>
            <person name="Nowell W R."/>
        </authorList>
    </citation>
    <scope>NUCLEOTIDE SEQUENCE</scope>
</reference>
<comment type="caution">
    <text evidence="2">The sequence shown here is derived from an EMBL/GenBank/DDBJ whole genome shotgun (WGS) entry which is preliminary data.</text>
</comment>
<keyword evidence="3" id="KW-1185">Reference proteome</keyword>
<keyword evidence="1" id="KW-0472">Membrane</keyword>
<proteinExistence type="predicted"/>
<dbReference type="Proteomes" id="UP000663870">
    <property type="component" value="Unassembled WGS sequence"/>
</dbReference>
<evidence type="ECO:0000313" key="3">
    <source>
        <dbReference type="Proteomes" id="UP000663870"/>
    </source>
</evidence>
<keyword evidence="1" id="KW-0812">Transmembrane</keyword>
<keyword evidence="1" id="KW-1133">Transmembrane helix</keyword>
<name>A0A814KAH6_9BILA</name>
<sequence length="277" mass="31690">MDRVYIVAIIGGLFGGLVTSLRLIVPVVAKLFYWIILHQRQRRANIHNRQPDSHEEMFHLSFLPTTFNTDWLLEYGDESDGYLIRSVPRVFTNSTCNCMISGACQEPLRIGPPGLFLPGLVVGCLPYDGLRMSTLECFFSSSCISTILTYLEYYTQMDGSPPINFIPPTVLPINISPLDNSTPSRFPKNTSIGTLLDEYFLEEWKYSVSYEDYFAACAPTHCNFEYVTRNNLLYVATSVLGLYGGLTIGLRFITWNVIWLYRWMKKRIRSRRVAVQS</sequence>
<feature type="transmembrane region" description="Helical" evidence="1">
    <location>
        <begin position="6"/>
        <end position="33"/>
    </location>
</feature>
<accession>A0A814KAH6</accession>
<evidence type="ECO:0000313" key="2">
    <source>
        <dbReference type="EMBL" id="CAF1049222.1"/>
    </source>
</evidence>